<name>A0A6I4MLB5_9ACTN</name>
<dbReference type="InterPro" id="IPR002347">
    <property type="entry name" value="SDR_fam"/>
</dbReference>
<dbReference type="Pfam" id="PF13561">
    <property type="entry name" value="adh_short_C2"/>
    <property type="match status" value="1"/>
</dbReference>
<dbReference type="SUPFAM" id="SSF51735">
    <property type="entry name" value="NAD(P)-binding Rossmann-fold domains"/>
    <property type="match status" value="1"/>
</dbReference>
<gene>
    <name evidence="3" type="ORF">F8568_034590</name>
</gene>
<dbReference type="PANTHER" id="PTHR43477:SF1">
    <property type="entry name" value="DIHYDROANTICAPSIN 7-DEHYDROGENASE"/>
    <property type="match status" value="1"/>
</dbReference>
<dbReference type="Gene3D" id="3.40.50.720">
    <property type="entry name" value="NAD(P)-binding Rossmann-like Domain"/>
    <property type="match status" value="1"/>
</dbReference>
<keyword evidence="2" id="KW-0560">Oxidoreductase</keyword>
<evidence type="ECO:0000313" key="4">
    <source>
        <dbReference type="Proteomes" id="UP000462055"/>
    </source>
</evidence>
<dbReference type="PROSITE" id="PS00061">
    <property type="entry name" value="ADH_SHORT"/>
    <property type="match status" value="1"/>
</dbReference>
<dbReference type="PANTHER" id="PTHR43477">
    <property type="entry name" value="DIHYDROANTICAPSIN 7-DEHYDROGENASE"/>
    <property type="match status" value="1"/>
</dbReference>
<organism evidence="3 4">
    <name type="scientific">Actinomadura physcomitrii</name>
    <dbReference type="NCBI Taxonomy" id="2650748"/>
    <lineage>
        <taxon>Bacteria</taxon>
        <taxon>Bacillati</taxon>
        <taxon>Actinomycetota</taxon>
        <taxon>Actinomycetes</taxon>
        <taxon>Streptosporangiales</taxon>
        <taxon>Thermomonosporaceae</taxon>
        <taxon>Actinomadura</taxon>
    </lineage>
</organism>
<proteinExistence type="inferred from homology"/>
<dbReference type="Proteomes" id="UP000462055">
    <property type="component" value="Unassembled WGS sequence"/>
</dbReference>
<evidence type="ECO:0000313" key="3">
    <source>
        <dbReference type="EMBL" id="MWA05405.1"/>
    </source>
</evidence>
<keyword evidence="4" id="KW-1185">Reference proteome</keyword>
<dbReference type="InterPro" id="IPR051122">
    <property type="entry name" value="SDR_DHRS6-like"/>
</dbReference>
<dbReference type="InterPro" id="IPR020904">
    <property type="entry name" value="Sc_DH/Rdtase_CS"/>
</dbReference>
<comment type="similarity">
    <text evidence="1">Belongs to the short-chain dehydrogenases/reductases (SDR) family.</text>
</comment>
<comment type="caution">
    <text evidence="3">The sequence shown here is derived from an EMBL/GenBank/DDBJ whole genome shotgun (WGS) entry which is preliminary data.</text>
</comment>
<dbReference type="FunFam" id="3.40.50.720:FF:000084">
    <property type="entry name" value="Short-chain dehydrogenase reductase"/>
    <property type="match status" value="1"/>
</dbReference>
<accession>A0A6I4MLB5</accession>
<dbReference type="PRINTS" id="PR00081">
    <property type="entry name" value="GDHRDH"/>
</dbReference>
<reference evidence="3" key="1">
    <citation type="submission" date="2019-12" db="EMBL/GenBank/DDBJ databases">
        <title>Actinomadura physcomitrii sp. nov., a novel actinomycete isolated from moss [Physcomitrium sphaericum (Ludw) Fuernr].</title>
        <authorList>
            <person name="Zhuang X."/>
        </authorList>
    </citation>
    <scope>NUCLEOTIDE SEQUENCE [LARGE SCALE GENOMIC DNA]</scope>
    <source>
        <strain evidence="3">LD22</strain>
    </source>
</reference>
<dbReference type="AlphaFoldDB" id="A0A6I4MLB5"/>
<sequence>MKEHIVPNDARGELSGRRILVIGAASGIGEATAGLCRARGASVHTADLRPIPHGDVVDLLDARSVQDLVDRLDERWHALDGLAITTGTSHHGSITDTPSETWRSLLALNTAAPAETITRFLPLLERGDDPSIVTVASATGLRAYPDFAAYSASKAALIHWSRAAARELAPAGIRLNCVCPGPTDTPMLRNDVSGSTAALRSIATLTAQNRLGSPEEIAEPISFLLSPRASFITGAVLPVDGGESVRDGH</sequence>
<dbReference type="InterPro" id="IPR036291">
    <property type="entry name" value="NAD(P)-bd_dom_sf"/>
</dbReference>
<dbReference type="EMBL" id="WBMS02000037">
    <property type="protein sequence ID" value="MWA05405.1"/>
    <property type="molecule type" value="Genomic_DNA"/>
</dbReference>
<protein>
    <submittedName>
        <fullName evidence="3">SDR family oxidoreductase</fullName>
    </submittedName>
</protein>
<dbReference type="GO" id="GO:0016491">
    <property type="term" value="F:oxidoreductase activity"/>
    <property type="evidence" value="ECO:0007669"/>
    <property type="project" value="UniProtKB-KW"/>
</dbReference>
<evidence type="ECO:0000256" key="2">
    <source>
        <dbReference type="ARBA" id="ARBA00023002"/>
    </source>
</evidence>
<dbReference type="CDD" id="cd05233">
    <property type="entry name" value="SDR_c"/>
    <property type="match status" value="1"/>
</dbReference>
<evidence type="ECO:0000256" key="1">
    <source>
        <dbReference type="ARBA" id="ARBA00006484"/>
    </source>
</evidence>